<dbReference type="eggNOG" id="COG1574">
    <property type="taxonomic scope" value="Bacteria"/>
</dbReference>
<feature type="domain" description="Amidohydrolase 3" evidence="2">
    <location>
        <begin position="75"/>
        <end position="565"/>
    </location>
</feature>
<dbReference type="PANTHER" id="PTHR22642">
    <property type="entry name" value="IMIDAZOLONEPROPIONASE"/>
    <property type="match status" value="1"/>
</dbReference>
<gene>
    <name evidence="3" type="ordered locus">Saro_1054</name>
</gene>
<sequence length="576" mass="61222">MKAMLKAASALAGLGLTLGAAVQGHAAESRDFVITNADVLTPSGSAEALAVHDGVIVAVGTTADAEAKLPGARRIDLKGAAVMPGLVDSHVHVTFAGLEQFACRIRPGAMAREIAETVKGCVAKAKPGEWINGGNWVAAGFRKGEQNKAFLDRLAPANPVVLVDESHHSLWVNSAALRAAGITRQTPDPAGGVIDRDGKGEPTGLLRETAAGLVYSVVPAPSEEMRRAALKLSTGQMLSYGITAFADAGVTMADVGTLSALSAEGVLKQRVRGCMRWTPLLGDTPEANGMALINARAAYSTPRFRLDCVKVVLDGVPTESRTAYMLDPYLAHGHDDVPTRGLPMITPDRLNPAIAAFDRMGLTVKFHAVGDAAVREAIDSVANARKVNGWGGPSHDVGHNSFVSPEDITRVRDLQMTWEFSPYIWYPTPIASKDIRGVIGDERMKRWIPIRDALETGALVVAGSDWSVVPSVNPWIAIETMVTRQIPGGSAETLGEGQKITLAQALRIFTENGASFLGQRDQFGSIETGMKADFIVVERSPYKVPVNEIHKTKVLQTFIDGEQVYLSSEATGQGAP</sequence>
<dbReference type="KEGG" id="nar:Saro_1054"/>
<dbReference type="PANTHER" id="PTHR22642:SF2">
    <property type="entry name" value="PROTEIN LONG AFTER FAR-RED 3"/>
    <property type="match status" value="1"/>
</dbReference>
<dbReference type="Proteomes" id="UP000009134">
    <property type="component" value="Chromosome"/>
</dbReference>
<dbReference type="Gene3D" id="3.10.310.70">
    <property type="match status" value="1"/>
</dbReference>
<dbReference type="CDD" id="cd01300">
    <property type="entry name" value="YtcJ_like"/>
    <property type="match status" value="1"/>
</dbReference>
<dbReference type="RefSeq" id="WP_011444713.1">
    <property type="nucleotide sequence ID" value="NC_007794.1"/>
</dbReference>
<dbReference type="SUPFAM" id="SSF51338">
    <property type="entry name" value="Composite domain of metallo-dependent hydrolases"/>
    <property type="match status" value="1"/>
</dbReference>
<dbReference type="HOGENOM" id="CLU_009942_6_1_5"/>
<dbReference type="STRING" id="279238.Saro_1054"/>
<reference evidence="4" key="1">
    <citation type="submission" date="2006-01" db="EMBL/GenBank/DDBJ databases">
        <title>Complete sequence of Novosphingobium aromaticivorans DSM 12444.</title>
        <authorList>
            <consortium name="US DOE Joint Genome Institute"/>
            <person name="Copeland A."/>
            <person name="Lucas S."/>
            <person name="Lapidus A."/>
            <person name="Barry K."/>
            <person name="Detter J.C."/>
            <person name="Glavina T."/>
            <person name="Hammon N."/>
            <person name="Israni S."/>
            <person name="Pitluck S."/>
            <person name="Chain P."/>
            <person name="Malfatti S."/>
            <person name="Shin M."/>
            <person name="Vergez L."/>
            <person name="Schmutz J."/>
            <person name="Larimer F."/>
            <person name="Land M."/>
            <person name="Kyrpides N."/>
            <person name="Ivanova N."/>
            <person name="Fredrickson J."/>
            <person name="Balkwill D."/>
            <person name="Romine M.F."/>
            <person name="Richardson P."/>
        </authorList>
    </citation>
    <scope>NUCLEOTIDE SEQUENCE [LARGE SCALE GENOMIC DNA]</scope>
    <source>
        <strain evidence="4">ATCC 700278 / DSM 12444 / CCUG 56034 / CIP 105152 / NBRC 16084 / F199</strain>
    </source>
</reference>
<dbReference type="InterPro" id="IPR032466">
    <property type="entry name" value="Metal_Hydrolase"/>
</dbReference>
<organism evidence="3 4">
    <name type="scientific">Novosphingobium aromaticivorans (strain ATCC 700278 / DSM 12444 / CCUG 56034 / CIP 105152 / NBRC 16084 / F199)</name>
    <dbReference type="NCBI Taxonomy" id="279238"/>
    <lineage>
        <taxon>Bacteria</taxon>
        <taxon>Pseudomonadati</taxon>
        <taxon>Pseudomonadota</taxon>
        <taxon>Alphaproteobacteria</taxon>
        <taxon>Sphingomonadales</taxon>
        <taxon>Sphingomonadaceae</taxon>
        <taxon>Novosphingobium</taxon>
    </lineage>
</organism>
<dbReference type="EMBL" id="CP000248">
    <property type="protein sequence ID" value="ABD25499.1"/>
    <property type="molecule type" value="Genomic_DNA"/>
</dbReference>
<evidence type="ECO:0000259" key="2">
    <source>
        <dbReference type="Pfam" id="PF07969"/>
    </source>
</evidence>
<keyword evidence="3" id="KW-0378">Hydrolase</keyword>
<protein>
    <submittedName>
        <fullName evidence="3">Amidohydrolase-like protein</fullName>
    </submittedName>
</protein>
<evidence type="ECO:0000313" key="3">
    <source>
        <dbReference type="EMBL" id="ABD25499.1"/>
    </source>
</evidence>
<dbReference type="Gene3D" id="2.30.40.10">
    <property type="entry name" value="Urease, subunit C, domain 1"/>
    <property type="match status" value="1"/>
</dbReference>
<dbReference type="InterPro" id="IPR013108">
    <property type="entry name" value="Amidohydro_3"/>
</dbReference>
<feature type="chain" id="PRO_5004208034" evidence="1">
    <location>
        <begin position="27"/>
        <end position="576"/>
    </location>
</feature>
<dbReference type="Gene3D" id="3.20.20.140">
    <property type="entry name" value="Metal-dependent hydrolases"/>
    <property type="match status" value="1"/>
</dbReference>
<proteinExistence type="predicted"/>
<dbReference type="Pfam" id="PF07969">
    <property type="entry name" value="Amidohydro_3"/>
    <property type="match status" value="1"/>
</dbReference>
<accession>Q2G9H4</accession>
<dbReference type="SUPFAM" id="SSF51556">
    <property type="entry name" value="Metallo-dependent hydrolases"/>
    <property type="match status" value="1"/>
</dbReference>
<dbReference type="GO" id="GO:0016810">
    <property type="term" value="F:hydrolase activity, acting on carbon-nitrogen (but not peptide) bonds"/>
    <property type="evidence" value="ECO:0007669"/>
    <property type="project" value="InterPro"/>
</dbReference>
<feature type="signal peptide" evidence="1">
    <location>
        <begin position="1"/>
        <end position="26"/>
    </location>
</feature>
<dbReference type="InterPro" id="IPR011059">
    <property type="entry name" value="Metal-dep_hydrolase_composite"/>
</dbReference>
<dbReference type="AlphaFoldDB" id="Q2G9H4"/>
<evidence type="ECO:0000313" key="4">
    <source>
        <dbReference type="Proteomes" id="UP000009134"/>
    </source>
</evidence>
<dbReference type="InterPro" id="IPR033932">
    <property type="entry name" value="YtcJ-like"/>
</dbReference>
<name>Q2G9H4_NOVAD</name>
<keyword evidence="1" id="KW-0732">Signal</keyword>
<keyword evidence="4" id="KW-1185">Reference proteome</keyword>
<evidence type="ECO:0000256" key="1">
    <source>
        <dbReference type="SAM" id="SignalP"/>
    </source>
</evidence>